<name>A0AA36DPZ6_CYLNA</name>
<feature type="region of interest" description="Disordered" evidence="1">
    <location>
        <begin position="316"/>
        <end position="374"/>
    </location>
</feature>
<dbReference type="AlphaFoldDB" id="A0AA36DPZ6"/>
<evidence type="ECO:0000256" key="1">
    <source>
        <dbReference type="SAM" id="MobiDB-lite"/>
    </source>
</evidence>
<dbReference type="EMBL" id="CATQJL010000001">
    <property type="protein sequence ID" value="CAJ0591558.1"/>
    <property type="molecule type" value="Genomic_DNA"/>
</dbReference>
<feature type="compositionally biased region" description="Pro residues" evidence="1">
    <location>
        <begin position="30"/>
        <end position="39"/>
    </location>
</feature>
<reference evidence="2" key="1">
    <citation type="submission" date="2023-07" db="EMBL/GenBank/DDBJ databases">
        <authorList>
            <consortium name="CYATHOMIX"/>
        </authorList>
    </citation>
    <scope>NUCLEOTIDE SEQUENCE</scope>
    <source>
        <strain evidence="2">N/A</strain>
    </source>
</reference>
<feature type="compositionally biased region" description="Polar residues" evidence="1">
    <location>
        <begin position="1"/>
        <end position="11"/>
    </location>
</feature>
<feature type="compositionally biased region" description="Low complexity" evidence="1">
    <location>
        <begin position="333"/>
        <end position="346"/>
    </location>
</feature>
<protein>
    <submittedName>
        <fullName evidence="2">Uncharacterized protein</fullName>
    </submittedName>
</protein>
<feature type="region of interest" description="Disordered" evidence="1">
    <location>
        <begin position="1"/>
        <end position="134"/>
    </location>
</feature>
<keyword evidence="3" id="KW-1185">Reference proteome</keyword>
<accession>A0AA36DPZ6</accession>
<comment type="caution">
    <text evidence="2">The sequence shown here is derived from an EMBL/GenBank/DDBJ whole genome shotgun (WGS) entry which is preliminary data.</text>
</comment>
<feature type="compositionally biased region" description="Low complexity" evidence="1">
    <location>
        <begin position="354"/>
        <end position="365"/>
    </location>
</feature>
<evidence type="ECO:0000313" key="2">
    <source>
        <dbReference type="EMBL" id="CAJ0591558.1"/>
    </source>
</evidence>
<dbReference type="Proteomes" id="UP001176961">
    <property type="component" value="Unassembled WGS sequence"/>
</dbReference>
<organism evidence="2 3">
    <name type="scientific">Cylicocyclus nassatus</name>
    <name type="common">Nematode worm</name>
    <dbReference type="NCBI Taxonomy" id="53992"/>
    <lineage>
        <taxon>Eukaryota</taxon>
        <taxon>Metazoa</taxon>
        <taxon>Ecdysozoa</taxon>
        <taxon>Nematoda</taxon>
        <taxon>Chromadorea</taxon>
        <taxon>Rhabditida</taxon>
        <taxon>Rhabditina</taxon>
        <taxon>Rhabditomorpha</taxon>
        <taxon>Strongyloidea</taxon>
        <taxon>Strongylidae</taxon>
        <taxon>Cylicocyclus</taxon>
    </lineage>
</organism>
<gene>
    <name evidence="2" type="ORF">CYNAS_LOCUS3541</name>
</gene>
<evidence type="ECO:0000313" key="3">
    <source>
        <dbReference type="Proteomes" id="UP001176961"/>
    </source>
</evidence>
<sequence length="374" mass="40677">MAGIRPTTSPAVQAHVTRPCGLYDHSRPGPATPPQPPRPTTGRSSLGAQPTNRNCLAASKSGASGAAGSTSSGQFRKWRCQSETRGDGGRYSMRGANAQGVAPSSPQQCSKRPPFRAGVAPLRPGFGNPDKQKEQEMNAWLRRKDYNPMKAAAEARKARELKARGEQFMSNRSISFHVGPVMPKPIRRDGFGDMVRNRSQESLAVEEAEHASQRVLAEYSRGVVQDISRLSQQSSRASGKQISGLARAVDMLSQKCKKSIELIRSQNKGCLSVSVEDLLAAAAEPPRKGETLNEQLDRLSDAFDAVQRYLEQYSLEDGHHSPVPDFQDDASDIHSTVTSSSFSTHSIRSHQRTSRSPLSTSSRKTATARPNNSK</sequence>
<proteinExistence type="predicted"/>
<feature type="compositionally biased region" description="Low complexity" evidence="1">
    <location>
        <begin position="57"/>
        <end position="73"/>
    </location>
</feature>